<evidence type="ECO:0000313" key="2">
    <source>
        <dbReference type="Proteomes" id="UP000265520"/>
    </source>
</evidence>
<dbReference type="Proteomes" id="UP000265520">
    <property type="component" value="Unassembled WGS sequence"/>
</dbReference>
<reference evidence="1 2" key="1">
    <citation type="journal article" date="2018" name="Front. Plant Sci.">
        <title>Red Clover (Trifolium pratense) and Zigzag Clover (T. medium) - A Picture of Genomic Similarities and Differences.</title>
        <authorList>
            <person name="Dluhosova J."/>
            <person name="Istvanek J."/>
            <person name="Nedelnik J."/>
            <person name="Repkova J."/>
        </authorList>
    </citation>
    <scope>NUCLEOTIDE SEQUENCE [LARGE SCALE GENOMIC DNA]</scope>
    <source>
        <strain evidence="2">cv. 10/8</strain>
        <tissue evidence="1">Leaf</tissue>
    </source>
</reference>
<keyword evidence="2" id="KW-1185">Reference proteome</keyword>
<name>A0A392TXQ4_9FABA</name>
<dbReference type="AlphaFoldDB" id="A0A392TXQ4"/>
<proteinExistence type="predicted"/>
<accession>A0A392TXQ4</accession>
<protein>
    <submittedName>
        <fullName evidence="1">Uncharacterized protein</fullName>
    </submittedName>
</protein>
<comment type="caution">
    <text evidence="1">The sequence shown here is derived from an EMBL/GenBank/DDBJ whole genome shotgun (WGS) entry which is preliminary data.</text>
</comment>
<sequence length="29" mass="3422">VAVSRQETENILSHLASPRQYSLSEKYWE</sequence>
<evidence type="ECO:0000313" key="1">
    <source>
        <dbReference type="EMBL" id="MCI64886.1"/>
    </source>
</evidence>
<dbReference type="EMBL" id="LXQA010665305">
    <property type="protein sequence ID" value="MCI64886.1"/>
    <property type="molecule type" value="Genomic_DNA"/>
</dbReference>
<organism evidence="1 2">
    <name type="scientific">Trifolium medium</name>
    <dbReference type="NCBI Taxonomy" id="97028"/>
    <lineage>
        <taxon>Eukaryota</taxon>
        <taxon>Viridiplantae</taxon>
        <taxon>Streptophyta</taxon>
        <taxon>Embryophyta</taxon>
        <taxon>Tracheophyta</taxon>
        <taxon>Spermatophyta</taxon>
        <taxon>Magnoliopsida</taxon>
        <taxon>eudicotyledons</taxon>
        <taxon>Gunneridae</taxon>
        <taxon>Pentapetalae</taxon>
        <taxon>rosids</taxon>
        <taxon>fabids</taxon>
        <taxon>Fabales</taxon>
        <taxon>Fabaceae</taxon>
        <taxon>Papilionoideae</taxon>
        <taxon>50 kb inversion clade</taxon>
        <taxon>NPAAA clade</taxon>
        <taxon>Hologalegina</taxon>
        <taxon>IRL clade</taxon>
        <taxon>Trifolieae</taxon>
        <taxon>Trifolium</taxon>
    </lineage>
</organism>
<feature type="non-terminal residue" evidence="1">
    <location>
        <position position="1"/>
    </location>
</feature>